<dbReference type="OMA" id="CKMMRNC"/>
<feature type="domain" description="Protein kinase" evidence="7">
    <location>
        <begin position="45"/>
        <end position="115"/>
    </location>
</feature>
<comment type="caution">
    <text evidence="8">The sequence shown here is derived from an EMBL/GenBank/DDBJ whole genome shotgun (WGS) entry which is preliminary data.</text>
</comment>
<dbReference type="PROSITE" id="PS00107">
    <property type="entry name" value="PROTEIN_KINASE_ATP"/>
    <property type="match status" value="1"/>
</dbReference>
<protein>
    <recommendedName>
        <fullName evidence="7">Protein kinase domain-containing protein</fullName>
    </recommendedName>
</protein>
<dbReference type="Pfam" id="PF00069">
    <property type="entry name" value="Pkinase"/>
    <property type="match status" value="1"/>
</dbReference>
<dbReference type="EMBL" id="LFYR01001258">
    <property type="protein sequence ID" value="KMZ63185.1"/>
    <property type="molecule type" value="Genomic_DNA"/>
</dbReference>
<evidence type="ECO:0000256" key="4">
    <source>
        <dbReference type="ARBA" id="ARBA00022777"/>
    </source>
</evidence>
<dbReference type="OrthoDB" id="778574at2759"/>
<dbReference type="PANTHER" id="PTHR27002:SF1050">
    <property type="entry name" value="CYSTEINE-RICH RECEPTOR-LIKE PROTEIN KINASE 5"/>
    <property type="match status" value="1"/>
</dbReference>
<keyword evidence="4" id="KW-0418">Kinase</keyword>
<dbReference type="Gene3D" id="3.30.200.20">
    <property type="entry name" value="Phosphorylase Kinase, domain 1"/>
    <property type="match status" value="1"/>
</dbReference>
<keyword evidence="2" id="KW-0808">Transferase</keyword>
<dbReference type="SUPFAM" id="SSF56112">
    <property type="entry name" value="Protein kinase-like (PK-like)"/>
    <property type="match status" value="1"/>
</dbReference>
<dbReference type="AlphaFoldDB" id="A0A0K9P4U0"/>
<evidence type="ECO:0000256" key="5">
    <source>
        <dbReference type="ARBA" id="ARBA00022840"/>
    </source>
</evidence>
<evidence type="ECO:0000313" key="8">
    <source>
        <dbReference type="EMBL" id="KMZ63185.1"/>
    </source>
</evidence>
<dbReference type="FunFam" id="3.30.200.20:FF:000162">
    <property type="entry name" value="Adenine nucleotide alpha hydrolase-like domain kinase"/>
    <property type="match status" value="1"/>
</dbReference>
<evidence type="ECO:0000259" key="7">
    <source>
        <dbReference type="PROSITE" id="PS50011"/>
    </source>
</evidence>
<dbReference type="InterPro" id="IPR017441">
    <property type="entry name" value="Protein_kinase_ATP_BS"/>
</dbReference>
<keyword evidence="9" id="KW-1185">Reference proteome</keyword>
<sequence length="115" mass="13256">MRYKLYIYSSFVLKSPEKTSDSMEILDNESRIFDLVTIKLVTDNFSEANKLGEGGFGSVYKSTVEDGRDIAMKRLLSNSKQGIQEFKNEISLLIKLQHRNLVRSLGFFCKMMRNC</sequence>
<evidence type="ECO:0000256" key="2">
    <source>
        <dbReference type="ARBA" id="ARBA00022679"/>
    </source>
</evidence>
<dbReference type="GO" id="GO:0005524">
    <property type="term" value="F:ATP binding"/>
    <property type="evidence" value="ECO:0007669"/>
    <property type="project" value="UniProtKB-UniRule"/>
</dbReference>
<evidence type="ECO:0000313" key="9">
    <source>
        <dbReference type="Proteomes" id="UP000036987"/>
    </source>
</evidence>
<evidence type="ECO:0000256" key="6">
    <source>
        <dbReference type="PROSITE-ProRule" id="PRU10141"/>
    </source>
</evidence>
<dbReference type="Proteomes" id="UP000036987">
    <property type="component" value="Unassembled WGS sequence"/>
</dbReference>
<name>A0A0K9P4U0_ZOSMR</name>
<keyword evidence="1" id="KW-0723">Serine/threonine-protein kinase</keyword>
<dbReference type="PROSITE" id="PS50011">
    <property type="entry name" value="PROTEIN_KINASE_DOM"/>
    <property type="match status" value="1"/>
</dbReference>
<dbReference type="STRING" id="29655.A0A0K9P4U0"/>
<dbReference type="InterPro" id="IPR000719">
    <property type="entry name" value="Prot_kinase_dom"/>
</dbReference>
<gene>
    <name evidence="8" type="ORF">ZOSMA_41G00280</name>
</gene>
<feature type="binding site" evidence="6">
    <location>
        <position position="73"/>
    </location>
    <ligand>
        <name>ATP</name>
        <dbReference type="ChEBI" id="CHEBI:30616"/>
    </ligand>
</feature>
<keyword evidence="5 6" id="KW-0067">ATP-binding</keyword>
<proteinExistence type="predicted"/>
<evidence type="ECO:0000256" key="3">
    <source>
        <dbReference type="ARBA" id="ARBA00022741"/>
    </source>
</evidence>
<keyword evidence="3 6" id="KW-0547">Nucleotide-binding</keyword>
<organism evidence="8 9">
    <name type="scientific">Zostera marina</name>
    <name type="common">Eelgrass</name>
    <dbReference type="NCBI Taxonomy" id="29655"/>
    <lineage>
        <taxon>Eukaryota</taxon>
        <taxon>Viridiplantae</taxon>
        <taxon>Streptophyta</taxon>
        <taxon>Embryophyta</taxon>
        <taxon>Tracheophyta</taxon>
        <taxon>Spermatophyta</taxon>
        <taxon>Magnoliopsida</taxon>
        <taxon>Liliopsida</taxon>
        <taxon>Zosteraceae</taxon>
        <taxon>Zostera</taxon>
    </lineage>
</organism>
<dbReference type="PANTHER" id="PTHR27002">
    <property type="entry name" value="RECEPTOR-LIKE SERINE/THREONINE-PROTEIN KINASE SD1-8"/>
    <property type="match status" value="1"/>
</dbReference>
<evidence type="ECO:0000256" key="1">
    <source>
        <dbReference type="ARBA" id="ARBA00022527"/>
    </source>
</evidence>
<reference evidence="9" key="1">
    <citation type="journal article" date="2016" name="Nature">
        <title>The genome of the seagrass Zostera marina reveals angiosperm adaptation to the sea.</title>
        <authorList>
            <person name="Olsen J.L."/>
            <person name="Rouze P."/>
            <person name="Verhelst B."/>
            <person name="Lin Y.-C."/>
            <person name="Bayer T."/>
            <person name="Collen J."/>
            <person name="Dattolo E."/>
            <person name="De Paoli E."/>
            <person name="Dittami S."/>
            <person name="Maumus F."/>
            <person name="Michel G."/>
            <person name="Kersting A."/>
            <person name="Lauritano C."/>
            <person name="Lohaus R."/>
            <person name="Toepel M."/>
            <person name="Tonon T."/>
            <person name="Vanneste K."/>
            <person name="Amirebrahimi M."/>
            <person name="Brakel J."/>
            <person name="Bostroem C."/>
            <person name="Chovatia M."/>
            <person name="Grimwood J."/>
            <person name="Jenkins J.W."/>
            <person name="Jueterbock A."/>
            <person name="Mraz A."/>
            <person name="Stam W.T."/>
            <person name="Tice H."/>
            <person name="Bornberg-Bauer E."/>
            <person name="Green P.J."/>
            <person name="Pearson G.A."/>
            <person name="Procaccini G."/>
            <person name="Duarte C.M."/>
            <person name="Schmutz J."/>
            <person name="Reusch T.B.H."/>
            <person name="Van de Peer Y."/>
        </authorList>
    </citation>
    <scope>NUCLEOTIDE SEQUENCE [LARGE SCALE GENOMIC DNA]</scope>
    <source>
        <strain evidence="9">cv. Finnish</strain>
    </source>
</reference>
<dbReference type="InterPro" id="IPR011009">
    <property type="entry name" value="Kinase-like_dom_sf"/>
</dbReference>
<accession>A0A0K9P4U0</accession>
<dbReference type="GO" id="GO:0004674">
    <property type="term" value="F:protein serine/threonine kinase activity"/>
    <property type="evidence" value="ECO:0007669"/>
    <property type="project" value="UniProtKB-KW"/>
</dbReference>